<dbReference type="NCBIfam" id="TIGR03083">
    <property type="entry name" value="maleylpyruvate isomerase family mycothiol-dependent enzyme"/>
    <property type="match status" value="1"/>
</dbReference>
<evidence type="ECO:0000313" key="2">
    <source>
        <dbReference type="EMBL" id="ORW64127.1"/>
    </source>
</evidence>
<dbReference type="NCBIfam" id="TIGR03086">
    <property type="entry name" value="TIGR03086 family metal-binding protein"/>
    <property type="match status" value="1"/>
</dbReference>
<dbReference type="InterPro" id="IPR017517">
    <property type="entry name" value="Maleyloyr_isom"/>
</dbReference>
<dbReference type="Pfam" id="PF11716">
    <property type="entry name" value="MDMPI_N"/>
    <property type="match status" value="1"/>
</dbReference>
<dbReference type="GO" id="GO:0046872">
    <property type="term" value="F:metal ion binding"/>
    <property type="evidence" value="ECO:0007669"/>
    <property type="project" value="InterPro"/>
</dbReference>
<dbReference type="RefSeq" id="WP_085258531.1">
    <property type="nucleotide sequence ID" value="NZ_AP022573.1"/>
</dbReference>
<dbReference type="AlphaFoldDB" id="A0AAJ3TSP9"/>
<dbReference type="Gene3D" id="1.20.120.450">
    <property type="entry name" value="dinb family like domain"/>
    <property type="match status" value="1"/>
</dbReference>
<dbReference type="InterPro" id="IPR017520">
    <property type="entry name" value="CHP03086"/>
</dbReference>
<reference evidence="2 3" key="1">
    <citation type="submission" date="2016-01" db="EMBL/GenBank/DDBJ databases">
        <title>The new phylogeny of the genus Mycobacterium.</title>
        <authorList>
            <person name="Tarcisio F."/>
            <person name="Conor M."/>
            <person name="Antonella G."/>
            <person name="Elisabetta G."/>
            <person name="Giulia F.S."/>
            <person name="Sara T."/>
            <person name="Anna F."/>
            <person name="Clotilde B."/>
            <person name="Roberto B."/>
            <person name="Veronica D.S."/>
            <person name="Fabio R."/>
            <person name="Monica P."/>
            <person name="Olivier J."/>
            <person name="Enrico T."/>
            <person name="Nicola S."/>
        </authorList>
    </citation>
    <scope>NUCLEOTIDE SEQUENCE [LARGE SCALE GENOMIC DNA]</scope>
    <source>
        <strain evidence="2 3">DSM 44616</strain>
    </source>
</reference>
<proteinExistence type="predicted"/>
<name>A0AAJ3TSP9_9MYCO</name>
<protein>
    <recommendedName>
        <fullName evidence="1">Mycothiol-dependent maleylpyruvate isomerase metal-binding domain-containing protein</fullName>
    </recommendedName>
</protein>
<dbReference type="SUPFAM" id="SSF109854">
    <property type="entry name" value="DinB/YfiT-like putative metalloenzymes"/>
    <property type="match status" value="1"/>
</dbReference>
<feature type="domain" description="Mycothiol-dependent maleylpyruvate isomerase metal-binding" evidence="1">
    <location>
        <begin position="14"/>
        <end position="131"/>
    </location>
</feature>
<keyword evidence="3" id="KW-1185">Reference proteome</keyword>
<accession>A0AAJ3TSP9</accession>
<organism evidence="2 3">
    <name type="scientific">Mycobacterium saskatchewanense</name>
    <dbReference type="NCBI Taxonomy" id="220927"/>
    <lineage>
        <taxon>Bacteria</taxon>
        <taxon>Bacillati</taxon>
        <taxon>Actinomycetota</taxon>
        <taxon>Actinomycetes</taxon>
        <taxon>Mycobacteriales</taxon>
        <taxon>Mycobacteriaceae</taxon>
        <taxon>Mycobacterium</taxon>
        <taxon>Mycobacterium simiae complex</taxon>
    </lineage>
</organism>
<evidence type="ECO:0000313" key="3">
    <source>
        <dbReference type="Proteomes" id="UP000193387"/>
    </source>
</evidence>
<evidence type="ECO:0000259" key="1">
    <source>
        <dbReference type="Pfam" id="PF11716"/>
    </source>
</evidence>
<dbReference type="InterPro" id="IPR024344">
    <property type="entry name" value="MDMPI_metal-binding"/>
</dbReference>
<gene>
    <name evidence="2" type="ORF">AWC23_26120</name>
</gene>
<dbReference type="InterPro" id="IPR034660">
    <property type="entry name" value="DinB/YfiT-like"/>
</dbReference>
<comment type="caution">
    <text evidence="2">The sequence shown here is derived from an EMBL/GenBank/DDBJ whole genome shotgun (WGS) entry which is preliminary data.</text>
</comment>
<dbReference type="Proteomes" id="UP000193387">
    <property type="component" value="Unassembled WGS sequence"/>
</dbReference>
<sequence>MNDATASIGTMATEAFDMLIDAVDQIAPERWSQPSNLEGWTLRDLVGHAIGSAAKIVTLVEDGEIWAGPSRPADWVCDDPAGRLRELAARLREALPGADLDAMRVSPEGEVPLRRALVYPVSDLALHTWDVERSQGRQIELPENLFALCRGLLGSVPESMLRRPGGFGPAQPVPSGATPTTGLMAFLGRSVDGRGQLPAS</sequence>
<dbReference type="EMBL" id="LQPR01000084">
    <property type="protein sequence ID" value="ORW64127.1"/>
    <property type="molecule type" value="Genomic_DNA"/>
</dbReference>